<dbReference type="InterPro" id="IPR000447">
    <property type="entry name" value="G3P_DH_FAD-dep"/>
</dbReference>
<dbReference type="SUPFAM" id="SSF51905">
    <property type="entry name" value="FAD/NAD(P)-binding domain"/>
    <property type="match status" value="1"/>
</dbReference>
<dbReference type="Gene3D" id="1.10.8.870">
    <property type="entry name" value="Alpha-glycerophosphate oxidase, cap domain"/>
    <property type="match status" value="1"/>
</dbReference>
<dbReference type="GO" id="GO:0004368">
    <property type="term" value="F:glycerol-3-phosphate dehydrogenase (quinone) activity"/>
    <property type="evidence" value="ECO:0007669"/>
    <property type="project" value="InterPro"/>
</dbReference>
<sequence length="626" mass="69001">MRSAAPSQTRGSSSRARAGRRSRKPGSGIEGLRQKWSGSKKDKPMNDAAQSREDLLDRLRRSDHVPVLIVGGGINGMGSFRDLSLQGIDCLLVERGDFCSGASRAPSRMIHGGLKYLETGEFRLVRESAQERNRLLANAAHYVRPLEMIIPIYSWFGGTWAAVRKFLRLPARMQQRGALIVKLGLALYDIYGALNRAMPRHRMIRRKDVLREIPDLDPGIRIAASYYDAWITSPERLVVELALDGMAANPGSIALNHLRFDGVEGGRARLVDTMTGEAFLIGCDLMVNAGGAWIDSVNGAAGSSKRMIGGTKGSHLLLDLPAFAETLHGRMMYFEAEGGRICLVSNFMGHALLGSTDIPIEDPDSAVCEDDEVEYLLSAFRRIFPDVPVSRDDIFFSYAGVRPLPANDADDPGAVSRDHSMPELPPEGDRRFPILSLVGGKWTTFRAFSAELTDEVLRRLDMSRKMGTEALPIGGGQGLSQQAAPVERLLTCMIRHHGLTRSRARQLVARYGSRAEGLAAALADGERFLTHLPGFSREEIALVARSELVRHATDFLFGRSSLFLEGPLGFEALQEIVDALAHALDWDAERRISELEHVIGRYRDLHRMEVTPQSGVRPRFVRTVGA</sequence>
<keyword evidence="4" id="KW-0274">FAD</keyword>
<dbReference type="Gene3D" id="3.50.50.60">
    <property type="entry name" value="FAD/NAD(P)-binding domain"/>
    <property type="match status" value="2"/>
</dbReference>
<accession>A0A3M0MJ01</accession>
<dbReference type="InterPro" id="IPR038299">
    <property type="entry name" value="DAO_C_sf"/>
</dbReference>
<proteinExistence type="inferred from homology"/>
<gene>
    <name evidence="9" type="ORF">C9E81_02185</name>
</gene>
<feature type="domain" description="FAD dependent oxidoreductase" evidence="7">
    <location>
        <begin position="67"/>
        <end position="407"/>
    </location>
</feature>
<feature type="region of interest" description="Disordered" evidence="6">
    <location>
        <begin position="407"/>
        <end position="426"/>
    </location>
</feature>
<feature type="compositionally biased region" description="Basic and acidic residues" evidence="6">
    <location>
        <begin position="39"/>
        <end position="50"/>
    </location>
</feature>
<dbReference type="Proteomes" id="UP000273516">
    <property type="component" value="Unassembled WGS sequence"/>
</dbReference>
<feature type="compositionally biased region" description="Basic and acidic residues" evidence="6">
    <location>
        <begin position="416"/>
        <end position="426"/>
    </location>
</feature>
<evidence type="ECO:0000256" key="1">
    <source>
        <dbReference type="ARBA" id="ARBA00001974"/>
    </source>
</evidence>
<name>A0A3M0MJ01_9RHOB</name>
<dbReference type="EMBL" id="QOKZ01000001">
    <property type="protein sequence ID" value="RMC37581.1"/>
    <property type="molecule type" value="Genomic_DNA"/>
</dbReference>
<comment type="caution">
    <text evidence="9">The sequence shown here is derived from an EMBL/GenBank/DDBJ whole genome shotgun (WGS) entry which is preliminary data.</text>
</comment>
<keyword evidence="5" id="KW-0560">Oxidoreductase</keyword>
<evidence type="ECO:0000256" key="4">
    <source>
        <dbReference type="ARBA" id="ARBA00022827"/>
    </source>
</evidence>
<evidence type="ECO:0000256" key="2">
    <source>
        <dbReference type="ARBA" id="ARBA00007330"/>
    </source>
</evidence>
<dbReference type="InterPro" id="IPR036188">
    <property type="entry name" value="FAD/NAD-bd_sf"/>
</dbReference>
<keyword evidence="3" id="KW-0285">Flavoprotein</keyword>
<keyword evidence="10" id="KW-1185">Reference proteome</keyword>
<evidence type="ECO:0000256" key="5">
    <source>
        <dbReference type="ARBA" id="ARBA00023002"/>
    </source>
</evidence>
<dbReference type="AlphaFoldDB" id="A0A3M0MJ01"/>
<dbReference type="Pfam" id="PF01266">
    <property type="entry name" value="DAO"/>
    <property type="match status" value="1"/>
</dbReference>
<organism evidence="9 10">
    <name type="scientific">Paracoccus alkanivorans</name>
    <dbReference type="NCBI Taxonomy" id="2116655"/>
    <lineage>
        <taxon>Bacteria</taxon>
        <taxon>Pseudomonadati</taxon>
        <taxon>Pseudomonadota</taxon>
        <taxon>Alphaproteobacteria</taxon>
        <taxon>Rhodobacterales</taxon>
        <taxon>Paracoccaceae</taxon>
        <taxon>Paracoccus</taxon>
    </lineage>
</organism>
<dbReference type="InterPro" id="IPR031656">
    <property type="entry name" value="DAO_C"/>
</dbReference>
<evidence type="ECO:0000313" key="10">
    <source>
        <dbReference type="Proteomes" id="UP000273516"/>
    </source>
</evidence>
<feature type="domain" description="Alpha-glycerophosphate oxidase C-terminal" evidence="8">
    <location>
        <begin position="468"/>
        <end position="591"/>
    </location>
</feature>
<dbReference type="OrthoDB" id="9766796at2"/>
<feature type="region of interest" description="Disordered" evidence="6">
    <location>
        <begin position="1"/>
        <end position="50"/>
    </location>
</feature>
<comment type="cofactor">
    <cofactor evidence="1">
        <name>FAD</name>
        <dbReference type="ChEBI" id="CHEBI:57692"/>
    </cofactor>
</comment>
<evidence type="ECO:0000256" key="3">
    <source>
        <dbReference type="ARBA" id="ARBA00022630"/>
    </source>
</evidence>
<dbReference type="PRINTS" id="PR01001">
    <property type="entry name" value="FADG3PDH"/>
</dbReference>
<dbReference type="PANTHER" id="PTHR11985">
    <property type="entry name" value="GLYCEROL-3-PHOSPHATE DEHYDROGENASE"/>
    <property type="match status" value="1"/>
</dbReference>
<dbReference type="PANTHER" id="PTHR11985:SF15">
    <property type="entry name" value="GLYCEROL-3-PHOSPHATE DEHYDROGENASE, MITOCHONDRIAL"/>
    <property type="match status" value="1"/>
</dbReference>
<comment type="similarity">
    <text evidence="2">Belongs to the FAD-dependent glycerol-3-phosphate dehydrogenase family.</text>
</comment>
<evidence type="ECO:0000313" key="9">
    <source>
        <dbReference type="EMBL" id="RMC37581.1"/>
    </source>
</evidence>
<protein>
    <submittedName>
        <fullName evidence="9">Glycerol-3-phosphate dehydrogenase/oxidase</fullName>
    </submittedName>
</protein>
<dbReference type="Pfam" id="PF16901">
    <property type="entry name" value="DAO_C"/>
    <property type="match status" value="1"/>
</dbReference>
<reference evidence="9 10" key="1">
    <citation type="submission" date="2018-07" db="EMBL/GenBank/DDBJ databases">
        <authorList>
            <person name="Zhang Y."/>
            <person name="Wang L."/>
            <person name="Ma S."/>
        </authorList>
    </citation>
    <scope>NUCLEOTIDE SEQUENCE [LARGE SCALE GENOMIC DNA]</scope>
    <source>
        <strain evidence="9 10">4-2</strain>
    </source>
</reference>
<evidence type="ECO:0000259" key="8">
    <source>
        <dbReference type="Pfam" id="PF16901"/>
    </source>
</evidence>
<evidence type="ECO:0000259" key="7">
    <source>
        <dbReference type="Pfam" id="PF01266"/>
    </source>
</evidence>
<dbReference type="InterPro" id="IPR006076">
    <property type="entry name" value="FAD-dep_OxRdtase"/>
</dbReference>
<dbReference type="GO" id="GO:0046168">
    <property type="term" value="P:glycerol-3-phosphate catabolic process"/>
    <property type="evidence" value="ECO:0007669"/>
    <property type="project" value="TreeGrafter"/>
</dbReference>
<evidence type="ECO:0000256" key="6">
    <source>
        <dbReference type="SAM" id="MobiDB-lite"/>
    </source>
</evidence>
<dbReference type="Gene3D" id="3.30.9.10">
    <property type="entry name" value="D-Amino Acid Oxidase, subunit A, domain 2"/>
    <property type="match status" value="2"/>
</dbReference>